<evidence type="ECO:0000259" key="14">
    <source>
        <dbReference type="SMART" id="SM00225"/>
    </source>
</evidence>
<evidence type="ECO:0000256" key="11">
    <source>
        <dbReference type="ARBA" id="ARBA00023303"/>
    </source>
</evidence>
<dbReference type="InterPro" id="IPR003131">
    <property type="entry name" value="T1-type_BTB"/>
</dbReference>
<keyword evidence="11" id="KW-0407">Ion channel</keyword>
<proteinExistence type="inferred from homology"/>
<dbReference type="InterPro" id="IPR000210">
    <property type="entry name" value="BTB/POZ_dom"/>
</dbReference>
<evidence type="ECO:0000313" key="15">
    <source>
        <dbReference type="EnsemblMetazoa" id="XP_012544306.1"/>
    </source>
</evidence>
<dbReference type="GO" id="GO:0032590">
    <property type="term" value="C:dendrite membrane"/>
    <property type="evidence" value="ECO:0007669"/>
    <property type="project" value="TreeGrafter"/>
</dbReference>
<dbReference type="AlphaFoldDB" id="A0A8R2G7L9"/>
<dbReference type="Gene3D" id="1.10.287.70">
    <property type="match status" value="1"/>
</dbReference>
<dbReference type="GO" id="GO:0045211">
    <property type="term" value="C:postsynaptic membrane"/>
    <property type="evidence" value="ECO:0007669"/>
    <property type="project" value="TreeGrafter"/>
</dbReference>
<accession>A0A8R2G7L9</accession>
<dbReference type="Pfam" id="PF00520">
    <property type="entry name" value="Ion_trans"/>
    <property type="match status" value="1"/>
</dbReference>
<reference evidence="15" key="2">
    <citation type="submission" date="2022-06" db="UniProtKB">
        <authorList>
            <consortium name="EnsemblMetazoa"/>
        </authorList>
    </citation>
    <scope>IDENTIFICATION</scope>
    <source>
        <strain evidence="15">p50T (Dazao)</strain>
    </source>
</reference>
<evidence type="ECO:0000256" key="3">
    <source>
        <dbReference type="ARBA" id="ARBA00022538"/>
    </source>
</evidence>
<evidence type="ECO:0000256" key="2">
    <source>
        <dbReference type="ARBA" id="ARBA00022448"/>
    </source>
</evidence>
<evidence type="ECO:0000256" key="5">
    <source>
        <dbReference type="ARBA" id="ARBA00022826"/>
    </source>
</evidence>
<dbReference type="GO" id="GO:0008076">
    <property type="term" value="C:voltage-gated potassium channel complex"/>
    <property type="evidence" value="ECO:0007669"/>
    <property type="project" value="InterPro"/>
</dbReference>
<dbReference type="SUPFAM" id="SSF81324">
    <property type="entry name" value="Voltage-gated potassium channels"/>
    <property type="match status" value="1"/>
</dbReference>
<dbReference type="PANTHER" id="PTHR11537">
    <property type="entry name" value="VOLTAGE-GATED POTASSIUM CHANNEL"/>
    <property type="match status" value="1"/>
</dbReference>
<dbReference type="Proteomes" id="UP000005204">
    <property type="component" value="Unassembled WGS sequence"/>
</dbReference>
<keyword evidence="3" id="KW-0633">Potassium transport</keyword>
<dbReference type="GO" id="GO:0043679">
    <property type="term" value="C:axon terminus"/>
    <property type="evidence" value="ECO:0007669"/>
    <property type="project" value="TreeGrafter"/>
</dbReference>
<dbReference type="InterPro" id="IPR028325">
    <property type="entry name" value="VG_K_chnl"/>
</dbReference>
<keyword evidence="6" id="KW-0851">Voltage-gated channel</keyword>
<comment type="subcellular location">
    <subcellularLocation>
        <location evidence="1">Membrane</location>
        <topology evidence="1">Multi-pass membrane protein</topology>
    </subcellularLocation>
</comment>
<evidence type="ECO:0000256" key="9">
    <source>
        <dbReference type="ARBA" id="ARBA00023065"/>
    </source>
</evidence>
<keyword evidence="7" id="KW-0630">Potassium</keyword>
<dbReference type="InterPro" id="IPR003974">
    <property type="entry name" value="K_chnl_volt-dep_Kv3"/>
</dbReference>
<dbReference type="InterPro" id="IPR011333">
    <property type="entry name" value="SKP1/BTB/POZ_sf"/>
</dbReference>
<dbReference type="EnsemblMetazoa" id="XM_012688852.3">
    <property type="protein sequence ID" value="XP_012544306.1"/>
    <property type="gene ID" value="LOC101745659"/>
</dbReference>
<dbReference type="InterPro" id="IPR027359">
    <property type="entry name" value="Volt_channel_dom_sf"/>
</dbReference>
<feature type="transmembrane region" description="Helical" evidence="13">
    <location>
        <begin position="170"/>
        <end position="188"/>
    </location>
</feature>
<evidence type="ECO:0000256" key="6">
    <source>
        <dbReference type="ARBA" id="ARBA00022882"/>
    </source>
</evidence>
<dbReference type="GO" id="GO:0030431">
    <property type="term" value="P:sleep"/>
    <property type="evidence" value="ECO:0007669"/>
    <property type="project" value="UniProtKB-ARBA"/>
</dbReference>
<evidence type="ECO:0000256" key="4">
    <source>
        <dbReference type="ARBA" id="ARBA00022692"/>
    </source>
</evidence>
<dbReference type="KEGG" id="bmor:101745659"/>
<organism evidence="15 16">
    <name type="scientific">Bombyx mori</name>
    <name type="common">Silk moth</name>
    <dbReference type="NCBI Taxonomy" id="7091"/>
    <lineage>
        <taxon>Eukaryota</taxon>
        <taxon>Metazoa</taxon>
        <taxon>Ecdysozoa</taxon>
        <taxon>Arthropoda</taxon>
        <taxon>Hexapoda</taxon>
        <taxon>Insecta</taxon>
        <taxon>Pterygota</taxon>
        <taxon>Neoptera</taxon>
        <taxon>Endopterygota</taxon>
        <taxon>Lepidoptera</taxon>
        <taxon>Glossata</taxon>
        <taxon>Ditrysia</taxon>
        <taxon>Bombycoidea</taxon>
        <taxon>Bombycidae</taxon>
        <taxon>Bombycinae</taxon>
        <taxon>Bombyx</taxon>
    </lineage>
</organism>
<dbReference type="InterPro" id="IPR003968">
    <property type="entry name" value="K_chnl_volt-dep_Kv"/>
</dbReference>
<dbReference type="InterPro" id="IPR005821">
    <property type="entry name" value="Ion_trans_dom"/>
</dbReference>
<dbReference type="PRINTS" id="PR01491">
    <property type="entry name" value="KVCHANNEL"/>
</dbReference>
<keyword evidence="4 13" id="KW-0812">Transmembrane</keyword>
<keyword evidence="10 13" id="KW-0472">Membrane</keyword>
<dbReference type="Pfam" id="PF02214">
    <property type="entry name" value="BTB_2"/>
    <property type="match status" value="1"/>
</dbReference>
<dbReference type="PRINTS" id="PR00169">
    <property type="entry name" value="KCHANNEL"/>
</dbReference>
<dbReference type="GO" id="GO:0032809">
    <property type="term" value="C:neuronal cell body membrane"/>
    <property type="evidence" value="ECO:0007669"/>
    <property type="project" value="TreeGrafter"/>
</dbReference>
<dbReference type="SUPFAM" id="SSF54695">
    <property type="entry name" value="POZ domain"/>
    <property type="match status" value="1"/>
</dbReference>
<dbReference type="PRINTS" id="PR01498">
    <property type="entry name" value="SHAWCHANNEL"/>
</dbReference>
<dbReference type="GeneID" id="101745659"/>
<feature type="transmembrane region" description="Helical" evidence="13">
    <location>
        <begin position="330"/>
        <end position="351"/>
    </location>
</feature>
<evidence type="ECO:0000256" key="12">
    <source>
        <dbReference type="ARBA" id="ARBA00061303"/>
    </source>
</evidence>
<dbReference type="Gene3D" id="3.30.710.10">
    <property type="entry name" value="Potassium Channel Kv1.1, Chain A"/>
    <property type="match status" value="1"/>
</dbReference>
<name>A0A8R2G7L9_BOMMO</name>
<evidence type="ECO:0000256" key="10">
    <source>
        <dbReference type="ARBA" id="ARBA00023136"/>
    </source>
</evidence>
<dbReference type="PANTHER" id="PTHR11537:SF278">
    <property type="entry name" value="SHAW-LIKE, ISOFORM C"/>
    <property type="match status" value="1"/>
</dbReference>
<keyword evidence="9" id="KW-0406">Ion transport</keyword>
<dbReference type="FunFam" id="1.10.287.70:FF:000002">
    <property type="entry name" value="Potassium voltage-gated channel subfamily a member"/>
    <property type="match status" value="1"/>
</dbReference>
<protein>
    <recommendedName>
        <fullName evidence="14">BTB domain-containing protein</fullName>
    </recommendedName>
</protein>
<evidence type="ECO:0000256" key="8">
    <source>
        <dbReference type="ARBA" id="ARBA00022989"/>
    </source>
</evidence>
<feature type="transmembrane region" description="Helical" evidence="13">
    <location>
        <begin position="363"/>
        <end position="382"/>
    </location>
</feature>
<dbReference type="Gene3D" id="1.20.120.350">
    <property type="entry name" value="Voltage-gated potassium channels. Chain C"/>
    <property type="match status" value="1"/>
</dbReference>
<evidence type="ECO:0000256" key="13">
    <source>
        <dbReference type="SAM" id="Phobius"/>
    </source>
</evidence>
<reference evidence="16" key="1">
    <citation type="journal article" date="2008" name="Insect Biochem. Mol. Biol.">
        <title>The genome of a lepidopteran model insect, the silkworm Bombyx mori.</title>
        <authorList>
            <consortium name="International Silkworm Genome Consortium"/>
        </authorList>
    </citation>
    <scope>NUCLEOTIDE SEQUENCE [LARGE SCALE GENOMIC DNA]</scope>
    <source>
        <strain evidence="16">p50T</strain>
    </source>
</reference>
<dbReference type="CDD" id="cd18416">
    <property type="entry name" value="BTB_Shaw-like"/>
    <property type="match status" value="1"/>
</dbReference>
<dbReference type="SMART" id="SM00225">
    <property type="entry name" value="BTB"/>
    <property type="match status" value="1"/>
</dbReference>
<evidence type="ECO:0000256" key="1">
    <source>
        <dbReference type="ARBA" id="ARBA00004141"/>
    </source>
</evidence>
<dbReference type="GO" id="GO:0042734">
    <property type="term" value="C:presynaptic membrane"/>
    <property type="evidence" value="ECO:0007669"/>
    <property type="project" value="TreeGrafter"/>
</dbReference>
<dbReference type="FunFam" id="3.30.710.10:FF:000020">
    <property type="entry name" value="Potassium voltage-gated channel protein Shaw"/>
    <property type="match status" value="1"/>
</dbReference>
<keyword evidence="5" id="KW-0631">Potassium channel</keyword>
<dbReference type="GO" id="GO:0005251">
    <property type="term" value="F:delayed rectifier potassium channel activity"/>
    <property type="evidence" value="ECO:0007669"/>
    <property type="project" value="TreeGrafter"/>
</dbReference>
<sequence length="428" mass="48495">MDGENRIILNVGGIRYETYKATLKKIPATRLSRLTEALANYDPVLNEYFFDRHPGVFAQVLNYYRTGKLHYPTNVCGPLFEEELEFWGLDSNQVEPCCWSTYSIHRDTQNTLAILDKLDIDSEKPSEEEIARLFGYEEAYFSGELGFWQRLKPKVWALFDEPSSSPAAKVISVISVFFICISVLCFCLKTHPDLRVTMPTIAPPESKPLDNSTILETLLWLDNGKPHIAFFYIELVCNVWFTIELLIRSVVAPNIIEFVKSPVNIIDFIATLSFYMDVVVELTIVRQYVDKAEILEFISIIKILRLFKLTRHSPGLKILVHTFKASAKELTLLVFFLVLGIVIFASLVYYAEKSQDNPENQFKSIPLGLWWAIVTMTTVGYGDMAPKTYLGMFVGALCALAGVLTIALPVPVIVSNFSMFYSHTQASG</sequence>
<dbReference type="GO" id="GO:0051260">
    <property type="term" value="P:protein homooligomerization"/>
    <property type="evidence" value="ECO:0007669"/>
    <property type="project" value="InterPro"/>
</dbReference>
<evidence type="ECO:0000256" key="7">
    <source>
        <dbReference type="ARBA" id="ARBA00022958"/>
    </source>
</evidence>
<comment type="similarity">
    <text evidence="12">Belongs to the potassium channel family. C (Shaw) (TC 1.A.1.2) subfamily. Shaw sub-subfamily.</text>
</comment>
<dbReference type="GO" id="GO:0001508">
    <property type="term" value="P:action potential"/>
    <property type="evidence" value="ECO:0007669"/>
    <property type="project" value="TreeGrafter"/>
</dbReference>
<feature type="transmembrane region" description="Helical" evidence="13">
    <location>
        <begin position="389"/>
        <end position="414"/>
    </location>
</feature>
<dbReference type="OrthoDB" id="10025005at2759"/>
<evidence type="ECO:0000313" key="16">
    <source>
        <dbReference type="Proteomes" id="UP000005204"/>
    </source>
</evidence>
<feature type="domain" description="BTB" evidence="14">
    <location>
        <begin position="5"/>
        <end position="105"/>
    </location>
</feature>
<keyword evidence="16" id="KW-1185">Reference proteome</keyword>
<dbReference type="FunFam" id="1.20.120.350:FF:000047">
    <property type="entry name" value="Uncharacterized protein, isoform C"/>
    <property type="match status" value="1"/>
</dbReference>
<keyword evidence="8 13" id="KW-1133">Transmembrane helix</keyword>
<keyword evidence="2" id="KW-0813">Transport</keyword>